<reference evidence="3" key="1">
    <citation type="submission" date="2016-12" db="EMBL/GenBank/DDBJ databases">
        <authorList>
            <person name="Varghese N."/>
            <person name="Submissions S."/>
        </authorList>
    </citation>
    <scope>NUCLEOTIDE SEQUENCE [LARGE SCALE GENOMIC DNA]</scope>
    <source>
        <strain evidence="3">DSM 45599</strain>
    </source>
</reference>
<dbReference type="EMBL" id="FSQT01000002">
    <property type="protein sequence ID" value="SIN14366.1"/>
    <property type="molecule type" value="Genomic_DNA"/>
</dbReference>
<protein>
    <submittedName>
        <fullName evidence="2">RES domain-containing protein</fullName>
    </submittedName>
</protein>
<dbReference type="AlphaFoldDB" id="A0A1N5YXI1"/>
<accession>A0A1N5YXI1</accession>
<dbReference type="SMART" id="SM00953">
    <property type="entry name" value="RES"/>
    <property type="match status" value="1"/>
</dbReference>
<dbReference type="Pfam" id="PF18870">
    <property type="entry name" value="HEPN_RES_NTD1"/>
    <property type="match status" value="1"/>
</dbReference>
<dbReference type="Pfam" id="PF08808">
    <property type="entry name" value="RES"/>
    <property type="match status" value="1"/>
</dbReference>
<name>A0A1N5YXI1_9ACTN</name>
<proteinExistence type="predicted"/>
<gene>
    <name evidence="2" type="ORF">SAMN04489832_3403</name>
</gene>
<evidence type="ECO:0000313" key="3">
    <source>
        <dbReference type="Proteomes" id="UP000185124"/>
    </source>
</evidence>
<evidence type="ECO:0000259" key="1">
    <source>
        <dbReference type="SMART" id="SM00953"/>
    </source>
</evidence>
<feature type="domain" description="RES" evidence="1">
    <location>
        <begin position="222"/>
        <end position="376"/>
    </location>
</feature>
<dbReference type="Proteomes" id="UP000185124">
    <property type="component" value="Unassembled WGS sequence"/>
</dbReference>
<dbReference type="InterPro" id="IPR014914">
    <property type="entry name" value="RES_dom"/>
</dbReference>
<keyword evidence="3" id="KW-1185">Reference proteome</keyword>
<dbReference type="InterPro" id="IPR041206">
    <property type="entry name" value="HEPN/RES_NTD1"/>
</dbReference>
<organism evidence="2 3">
    <name type="scientific">Micromonospora cremea</name>
    <dbReference type="NCBI Taxonomy" id="709881"/>
    <lineage>
        <taxon>Bacteria</taxon>
        <taxon>Bacillati</taxon>
        <taxon>Actinomycetota</taxon>
        <taxon>Actinomycetes</taxon>
        <taxon>Micromonosporales</taxon>
        <taxon>Micromonosporaceae</taxon>
        <taxon>Micromonospora</taxon>
    </lineage>
</organism>
<evidence type="ECO:0000313" key="2">
    <source>
        <dbReference type="EMBL" id="SIN14366.1"/>
    </source>
</evidence>
<sequence length="409" mass="45398">MGWAKEREYELFTRGFGETGDQAVCLECLTDEGLVGEVRDILDEPQCSFCGAKAGDDGAPIAVDFERFMYVVMDGVNFIYGLANDEGVPFDEGDWVGGPVLDSYDVVEDICGYAAKENVVEAIQEVVDHNAWTYRNYQLLQPDRAMRLGWDEFCQRIKHETRFLFMAIPQSPSLMPDEFTSVEFMARLMEIISTSGALVKVPAGRVFWRGRLVGDSKLPRYGAKELGSPPPDKASANRMSPAGISMFYGSDDIETVVAEIGAHGSRSHAAVGSFETTKPLTMLNLAALPAVPSIFTESGRESYYDLRFLHDFGADLRKPVVLDGREHIDYVPTQVVTEYLRWMSPEQVDGILSSSSQNEGTNCVIFCGPEGCVDPDDELDESYLRFNPDSLQVVKVVASPMRLAPRQRD</sequence>